<accession>A0A382T6T1</accession>
<dbReference type="EMBL" id="UINC01133888">
    <property type="protein sequence ID" value="SVD17088.1"/>
    <property type="molecule type" value="Genomic_DNA"/>
</dbReference>
<evidence type="ECO:0000313" key="1">
    <source>
        <dbReference type="EMBL" id="SVD17088.1"/>
    </source>
</evidence>
<organism evidence="1">
    <name type="scientific">marine metagenome</name>
    <dbReference type="NCBI Taxonomy" id="408172"/>
    <lineage>
        <taxon>unclassified sequences</taxon>
        <taxon>metagenomes</taxon>
        <taxon>ecological metagenomes</taxon>
    </lineage>
</organism>
<protein>
    <submittedName>
        <fullName evidence="1">Uncharacterized protein</fullName>
    </submittedName>
</protein>
<reference evidence="1" key="1">
    <citation type="submission" date="2018-05" db="EMBL/GenBank/DDBJ databases">
        <authorList>
            <person name="Lanie J.A."/>
            <person name="Ng W.-L."/>
            <person name="Kazmierczak K.M."/>
            <person name="Andrzejewski T.M."/>
            <person name="Davidsen T.M."/>
            <person name="Wayne K.J."/>
            <person name="Tettelin H."/>
            <person name="Glass J.I."/>
            <person name="Rusch D."/>
            <person name="Podicherti R."/>
            <person name="Tsui H.-C.T."/>
            <person name="Winkler M.E."/>
        </authorList>
    </citation>
    <scope>NUCLEOTIDE SEQUENCE</scope>
</reference>
<dbReference type="AlphaFoldDB" id="A0A382T6T1"/>
<gene>
    <name evidence="1" type="ORF">METZ01_LOCUS369942</name>
</gene>
<feature type="non-terminal residue" evidence="1">
    <location>
        <position position="54"/>
    </location>
</feature>
<proteinExistence type="predicted"/>
<sequence length="54" mass="6013">MPRNCAATLACVVVLLSGRPTESLTVYRVGGAGRPPPILDHPFEFMPIRWYELN</sequence>
<name>A0A382T6T1_9ZZZZ</name>